<name>A0A8J5MXQ1_HOMAM</name>
<dbReference type="GO" id="GO:0000213">
    <property type="term" value="F:tRNA-intron lyase activity"/>
    <property type="evidence" value="ECO:0007669"/>
    <property type="project" value="InterPro"/>
</dbReference>
<dbReference type="Pfam" id="PF01974">
    <property type="entry name" value="tRNA_int_endo"/>
    <property type="match status" value="1"/>
</dbReference>
<comment type="similarity">
    <text evidence="2">Belongs to the tRNA-intron endonuclease family.</text>
</comment>
<evidence type="ECO:0000259" key="3">
    <source>
        <dbReference type="Pfam" id="PF01974"/>
    </source>
</evidence>
<dbReference type="EMBL" id="JAHLQT010021257">
    <property type="protein sequence ID" value="KAG7167783.1"/>
    <property type="molecule type" value="Genomic_DNA"/>
</dbReference>
<dbReference type="InterPro" id="IPR059049">
    <property type="entry name" value="TSEN34_N"/>
</dbReference>
<feature type="domain" description="tRNA intron endonuclease catalytic" evidence="3">
    <location>
        <begin position="205"/>
        <end position="287"/>
    </location>
</feature>
<keyword evidence="5" id="KW-0255">Endonuclease</keyword>
<dbReference type="PANTHER" id="PTHR13070:SF0">
    <property type="entry name" value="TRNA-SPLICING ENDONUCLEASE SUBUNIT SEN34"/>
    <property type="match status" value="1"/>
</dbReference>
<dbReference type="EC" id="4.6.1.16" evidence="2"/>
<dbReference type="InterPro" id="IPR006677">
    <property type="entry name" value="tRNA_intron_Endonuc_cat-like"/>
</dbReference>
<dbReference type="PANTHER" id="PTHR13070">
    <property type="entry name" value="TRNA-SPLICING ENDONUCLEASE SUBUNIT SEN34-RELATED"/>
    <property type="match status" value="1"/>
</dbReference>
<proteinExistence type="inferred from homology"/>
<comment type="function">
    <text evidence="2">Constitutes one of the two catalytic subunit of the tRNA-splicing endonuclease complex, a complex responsible for identification and cleavage of the splice sites in pre-tRNA. It cleaves pre-tRNA at the 5'- and 3'-splice sites to release the intron. The products are an intron and two tRNA half-molecules bearing 2',3'-cyclic phosphate and 5'-OH termini. There are no conserved sequences at the splice sites, but the intron is invariably located at the same site in the gene, placing the splice sites an invariant distance from the constant structural features of the tRNA body.</text>
</comment>
<dbReference type="GO" id="GO:0000379">
    <property type="term" value="P:tRNA-type intron splice site recognition and cleavage"/>
    <property type="evidence" value="ECO:0007669"/>
    <property type="project" value="TreeGrafter"/>
</dbReference>
<dbReference type="Proteomes" id="UP000747542">
    <property type="component" value="Unassembled WGS sequence"/>
</dbReference>
<sequence length="298" mass="34581">MDPQAVPEDEHQINLVIAHDQGHLWNVRDVKLAWTKYRIVGYLVGALPRHPHQSTMMGLPLKLLPEEVTLLLEKGFAKPITYQEMAELPSSNILDTFKDLREKCYHEQIVAAVQQRKQEIETFVDTILEGKAKKIEKRKKANSAVVEKEKNELTRENVIREEMRKIQKLPEHYQVIEIFTENPFIDNLRPVAADWTFPTSKMDKLRYAVFKDVWEHDQYLTAGVKFGGDFLVYPGDPHLFHATFIIKCVEDMECVNNNDLVSWSRIATATKKTLVLATLDQYGKVSYQSFKFIEDEFS</sequence>
<dbReference type="OrthoDB" id="48041at2759"/>
<dbReference type="InterPro" id="IPR016690">
    <property type="entry name" value="TSEN34"/>
</dbReference>
<dbReference type="Pfam" id="PF26577">
    <property type="entry name" value="TSEN34_N"/>
    <property type="match status" value="1"/>
</dbReference>
<dbReference type="PIRSF" id="PIRSF017250">
    <property type="entry name" value="tRNA_splic_SEN34"/>
    <property type="match status" value="1"/>
</dbReference>
<keyword evidence="1 2" id="KW-0456">Lyase</keyword>
<accession>A0A8J5MXQ1</accession>
<evidence type="ECO:0000313" key="6">
    <source>
        <dbReference type="Proteomes" id="UP000747542"/>
    </source>
</evidence>
<comment type="caution">
    <text evidence="5">The sequence shown here is derived from an EMBL/GenBank/DDBJ whole genome shotgun (WGS) entry which is preliminary data.</text>
</comment>
<dbReference type="AlphaFoldDB" id="A0A8J5MXQ1"/>
<gene>
    <name evidence="5" type="primary">TSEN34-L</name>
    <name evidence="5" type="ORF">Hamer_G010177</name>
</gene>
<reference evidence="5" key="1">
    <citation type="journal article" date="2021" name="Sci. Adv.">
        <title>The American lobster genome reveals insights on longevity, neural, and immune adaptations.</title>
        <authorList>
            <person name="Polinski J.M."/>
            <person name="Zimin A.V."/>
            <person name="Clark K.F."/>
            <person name="Kohn A.B."/>
            <person name="Sadowski N."/>
            <person name="Timp W."/>
            <person name="Ptitsyn A."/>
            <person name="Khanna P."/>
            <person name="Romanova D.Y."/>
            <person name="Williams P."/>
            <person name="Greenwood S.J."/>
            <person name="Moroz L.L."/>
            <person name="Walt D.R."/>
            <person name="Bodnar A.G."/>
        </authorList>
    </citation>
    <scope>NUCLEOTIDE SEQUENCE</scope>
    <source>
        <strain evidence="5">GMGI-L3</strain>
    </source>
</reference>
<evidence type="ECO:0000259" key="4">
    <source>
        <dbReference type="Pfam" id="PF26577"/>
    </source>
</evidence>
<keyword evidence="5" id="KW-0540">Nuclease</keyword>
<feature type="domain" description="TSEN34 N-terminal" evidence="4">
    <location>
        <begin position="14"/>
        <end position="80"/>
    </location>
</feature>
<organism evidence="5 6">
    <name type="scientific">Homarus americanus</name>
    <name type="common">American lobster</name>
    <dbReference type="NCBI Taxonomy" id="6706"/>
    <lineage>
        <taxon>Eukaryota</taxon>
        <taxon>Metazoa</taxon>
        <taxon>Ecdysozoa</taxon>
        <taxon>Arthropoda</taxon>
        <taxon>Crustacea</taxon>
        <taxon>Multicrustacea</taxon>
        <taxon>Malacostraca</taxon>
        <taxon>Eumalacostraca</taxon>
        <taxon>Eucarida</taxon>
        <taxon>Decapoda</taxon>
        <taxon>Pleocyemata</taxon>
        <taxon>Astacidea</taxon>
        <taxon>Nephropoidea</taxon>
        <taxon>Nephropidae</taxon>
        <taxon>Homarus</taxon>
    </lineage>
</organism>
<protein>
    <recommendedName>
        <fullName evidence="2">tRNA-splicing endonuclease subunit Sen34</fullName>
        <ecNumber evidence="2">4.6.1.16</ecNumber>
    </recommendedName>
</protein>
<keyword evidence="6" id="KW-1185">Reference proteome</keyword>
<keyword evidence="2" id="KW-0819">tRNA processing</keyword>
<evidence type="ECO:0000256" key="1">
    <source>
        <dbReference type="ARBA" id="ARBA00023239"/>
    </source>
</evidence>
<evidence type="ECO:0000256" key="2">
    <source>
        <dbReference type="PIRNR" id="PIRNR017250"/>
    </source>
</evidence>
<dbReference type="CDD" id="cd22363">
    <property type="entry name" value="tRNA-intron_lyase_C"/>
    <property type="match status" value="1"/>
</dbReference>
<evidence type="ECO:0000313" key="5">
    <source>
        <dbReference type="EMBL" id="KAG7167783.1"/>
    </source>
</evidence>
<keyword evidence="5" id="KW-0378">Hydrolase</keyword>